<dbReference type="AlphaFoldDB" id="A0AAU9X4L7"/>
<evidence type="ECO:0000259" key="1">
    <source>
        <dbReference type="PROSITE" id="PS50164"/>
    </source>
</evidence>
<name>A0AAU9X4L7_9CNID</name>
<dbReference type="InterPro" id="IPR000305">
    <property type="entry name" value="GIY-YIG_endonuc"/>
</dbReference>
<dbReference type="Proteomes" id="UP001159428">
    <property type="component" value="Unassembled WGS sequence"/>
</dbReference>
<accession>A0AAU9X4L7</accession>
<proteinExistence type="predicted"/>
<gene>
    <name evidence="2" type="ORF">PMEA_00017643</name>
</gene>
<reference evidence="2 3" key="1">
    <citation type="submission" date="2022-05" db="EMBL/GenBank/DDBJ databases">
        <authorList>
            <consortium name="Genoscope - CEA"/>
            <person name="William W."/>
        </authorList>
    </citation>
    <scope>NUCLEOTIDE SEQUENCE [LARGE SCALE GENOMIC DNA]</scope>
</reference>
<sequence>MEELPRELQESVYDISNASKSKVSTNYSKEGEASKAAVEVALPSPRELTLNVEDALSRITNKSGKYESILQQVAVEFVENLSILPLAICSDYLGKYPSFPGVYLIYYIGETYLYEDLVRPSQDKPIYVGKSKNDILNRLSDHRRNMARANDLEVTDFVVRIMTVDSKYYAPSIEAVLKDHYDPLWNNKTVKFSFGNAKDSKSNWYKYHVAEVKFKREEIIKRVEDFSIISKAEPALNLTTIPL</sequence>
<dbReference type="PROSITE" id="PS50164">
    <property type="entry name" value="GIY_YIG"/>
    <property type="match status" value="1"/>
</dbReference>
<dbReference type="SUPFAM" id="SSF82771">
    <property type="entry name" value="GIY-YIG endonuclease"/>
    <property type="match status" value="1"/>
</dbReference>
<dbReference type="InterPro" id="IPR018575">
    <property type="entry name" value="Restrct_endonuc_II_Eco29kI"/>
</dbReference>
<comment type="caution">
    <text evidence="2">The sequence shown here is derived from an EMBL/GenBank/DDBJ whole genome shotgun (WGS) entry which is preliminary data.</text>
</comment>
<evidence type="ECO:0000313" key="2">
    <source>
        <dbReference type="EMBL" id="CAH3136296.1"/>
    </source>
</evidence>
<evidence type="ECO:0000313" key="3">
    <source>
        <dbReference type="Proteomes" id="UP001159428"/>
    </source>
</evidence>
<protein>
    <recommendedName>
        <fullName evidence="1">GIY-YIG domain-containing protein</fullName>
    </recommendedName>
</protein>
<dbReference type="InterPro" id="IPR035901">
    <property type="entry name" value="GIY-YIG_endonuc_sf"/>
</dbReference>
<feature type="domain" description="GIY-YIG" evidence="1">
    <location>
        <begin position="98"/>
        <end position="187"/>
    </location>
</feature>
<dbReference type="EMBL" id="CALNXJ010000030">
    <property type="protein sequence ID" value="CAH3136296.1"/>
    <property type="molecule type" value="Genomic_DNA"/>
</dbReference>
<organism evidence="2 3">
    <name type="scientific">Pocillopora meandrina</name>
    <dbReference type="NCBI Taxonomy" id="46732"/>
    <lineage>
        <taxon>Eukaryota</taxon>
        <taxon>Metazoa</taxon>
        <taxon>Cnidaria</taxon>
        <taxon>Anthozoa</taxon>
        <taxon>Hexacorallia</taxon>
        <taxon>Scleractinia</taxon>
        <taxon>Astrocoeniina</taxon>
        <taxon>Pocilloporidae</taxon>
        <taxon>Pocillopora</taxon>
    </lineage>
</organism>
<keyword evidence="3" id="KW-1185">Reference proteome</keyword>
<dbReference type="Pfam" id="PF09517">
    <property type="entry name" value="RE_Eco29kI"/>
    <property type="match status" value="1"/>
</dbReference>